<dbReference type="AlphaFoldDB" id="A0A0H2RAT7"/>
<name>A0A0H2RAT7_9AGAM</name>
<protein>
    <recommendedName>
        <fullName evidence="5">MYND-type domain-containing protein</fullName>
    </recommendedName>
</protein>
<dbReference type="InterPro" id="IPR002893">
    <property type="entry name" value="Znf_MYND"/>
</dbReference>
<dbReference type="InParanoid" id="A0A0H2RAT7"/>
<evidence type="ECO:0000313" key="6">
    <source>
        <dbReference type="EMBL" id="KLO08502.1"/>
    </source>
</evidence>
<dbReference type="OrthoDB" id="3018010at2759"/>
<evidence type="ECO:0000256" key="3">
    <source>
        <dbReference type="ARBA" id="ARBA00022833"/>
    </source>
</evidence>
<dbReference type="SUPFAM" id="SSF144232">
    <property type="entry name" value="HIT/MYND zinc finger-like"/>
    <property type="match status" value="1"/>
</dbReference>
<dbReference type="Pfam" id="PF01753">
    <property type="entry name" value="zf-MYND"/>
    <property type="match status" value="1"/>
</dbReference>
<reference evidence="6 7" key="1">
    <citation type="submission" date="2015-04" db="EMBL/GenBank/DDBJ databases">
        <title>Complete genome sequence of Schizopora paradoxa KUC8140, a cosmopolitan wood degrader in East Asia.</title>
        <authorList>
            <consortium name="DOE Joint Genome Institute"/>
            <person name="Min B."/>
            <person name="Park H."/>
            <person name="Jang Y."/>
            <person name="Kim J.-J."/>
            <person name="Kim K.H."/>
            <person name="Pangilinan J."/>
            <person name="Lipzen A."/>
            <person name="Riley R."/>
            <person name="Grigoriev I.V."/>
            <person name="Spatafora J.W."/>
            <person name="Choi I.-G."/>
        </authorList>
    </citation>
    <scope>NUCLEOTIDE SEQUENCE [LARGE SCALE GENOMIC DNA]</scope>
    <source>
        <strain evidence="6 7">KUC8140</strain>
    </source>
</reference>
<dbReference type="Gene3D" id="6.10.140.2220">
    <property type="match status" value="1"/>
</dbReference>
<keyword evidence="2 4" id="KW-0863">Zinc-finger</keyword>
<dbReference type="GO" id="GO:0008270">
    <property type="term" value="F:zinc ion binding"/>
    <property type="evidence" value="ECO:0007669"/>
    <property type="project" value="UniProtKB-KW"/>
</dbReference>
<gene>
    <name evidence="6" type="ORF">SCHPADRAFT_1000914</name>
</gene>
<evidence type="ECO:0000256" key="2">
    <source>
        <dbReference type="ARBA" id="ARBA00022771"/>
    </source>
</evidence>
<dbReference type="STRING" id="27342.A0A0H2RAT7"/>
<keyword evidence="3" id="KW-0862">Zinc</keyword>
<dbReference type="Proteomes" id="UP000053477">
    <property type="component" value="Unassembled WGS sequence"/>
</dbReference>
<evidence type="ECO:0000259" key="5">
    <source>
        <dbReference type="PROSITE" id="PS50865"/>
    </source>
</evidence>
<evidence type="ECO:0000256" key="4">
    <source>
        <dbReference type="PROSITE-ProRule" id="PRU00134"/>
    </source>
</evidence>
<dbReference type="EMBL" id="KQ086089">
    <property type="protein sequence ID" value="KLO08502.1"/>
    <property type="molecule type" value="Genomic_DNA"/>
</dbReference>
<organism evidence="6 7">
    <name type="scientific">Schizopora paradoxa</name>
    <dbReference type="NCBI Taxonomy" id="27342"/>
    <lineage>
        <taxon>Eukaryota</taxon>
        <taxon>Fungi</taxon>
        <taxon>Dikarya</taxon>
        <taxon>Basidiomycota</taxon>
        <taxon>Agaricomycotina</taxon>
        <taxon>Agaricomycetes</taxon>
        <taxon>Hymenochaetales</taxon>
        <taxon>Schizoporaceae</taxon>
        <taxon>Schizopora</taxon>
    </lineage>
</organism>
<proteinExistence type="predicted"/>
<feature type="domain" description="MYND-type" evidence="5">
    <location>
        <begin position="442"/>
        <end position="484"/>
    </location>
</feature>
<evidence type="ECO:0000313" key="7">
    <source>
        <dbReference type="Proteomes" id="UP000053477"/>
    </source>
</evidence>
<dbReference type="PROSITE" id="PS50865">
    <property type="entry name" value="ZF_MYND_2"/>
    <property type="match status" value="1"/>
</dbReference>
<keyword evidence="1" id="KW-0479">Metal-binding</keyword>
<evidence type="ECO:0000256" key="1">
    <source>
        <dbReference type="ARBA" id="ARBA00022723"/>
    </source>
</evidence>
<sequence length="705" mass="79496">MPSNSKEIEEWLRNPKKAIELATNGSRKHVLAIPATIGAISSHFHHSAMEVILLCCFGAERNLDLAEALLGSIASLAPELRKPDDPLRRSADRPTSARTLENTIVRYSDVICKALSLCSAKSSCFTKEGVRTASSLDSTLLQAQIQTMGTCLQILGSNKVISPEIFNNDNMIRVPIRFWLAIVLESRPGDVNPIVHEALYSCGNVSHFSRYNSDFFDFLIEENGGDIHDTVALVISELRATTKESLKHSEDDFSFKRGHTALIHLNTMMAFMPCSNATLRSTSLRLDIVPILTKAVFEEMPRQRLELIHSELNVLGYLMVMADALIFPGGVRWATEAIQAGMLSILTAAVALFSRYRQFITDKDLQNIENIIRILSNYLVHYPVVRAAVYGLSSIEPVMLKRMEVFPFFPSWVKFRCALLERAVFMSLLEKRITSSERKLHCEYCLQMLPLQQLRKCERCRRTYYCSKTCQTKDWRQSDHKSVCANLEGKNNVSAPLQTLDRLFLGHLACYDIRRNMTALSLIIQENYSDVPLSKLRFSVFYSAPGEAIGMHVAPMPEGEPSFLSRFAQRRDDDSGPCLVRVLFYGGTPEYASSFHFMAPRTYFSPPKLLDQYKDAADTMNVGFRSKIIYWCDPGADEASLIDISIAEAVDEVGAIMSYIRSNMGESEDPLYFPSSFKYTWKDIEEAALACRRNWPFHGGYLLGS</sequence>
<keyword evidence="7" id="KW-1185">Reference proteome</keyword>
<accession>A0A0H2RAT7</accession>